<name>A0A9X1QJ68_9BACT</name>
<evidence type="ECO:0000313" key="2">
    <source>
        <dbReference type="EMBL" id="MCF2500674.1"/>
    </source>
</evidence>
<dbReference type="CDD" id="cd04301">
    <property type="entry name" value="NAT_SF"/>
    <property type="match status" value="1"/>
</dbReference>
<protein>
    <submittedName>
        <fullName evidence="2">GNAT family N-acetyltransferase</fullName>
        <ecNumber evidence="2">2.3.1.-</ecNumber>
    </submittedName>
</protein>
<sequence>MDLKLAWKFKTFEELDTNELYSILRLRNEVFVVEQRCNYLDTDGKDQKSHHLSGYADGQLIAFARILPPGVSYEYPSIGRIAVAAKGRGKGYGIELLNESIKKVEFLYGKSVIRIGAQLYLKKFYGSFGFVQSSEIYLEDNIEHIEMTRQIC</sequence>
<dbReference type="EC" id="2.3.1.-" evidence="2"/>
<dbReference type="PROSITE" id="PS51186">
    <property type="entry name" value="GNAT"/>
    <property type="match status" value="1"/>
</dbReference>
<evidence type="ECO:0000259" key="1">
    <source>
        <dbReference type="PROSITE" id="PS51186"/>
    </source>
</evidence>
<reference evidence="2" key="1">
    <citation type="submission" date="2022-01" db="EMBL/GenBank/DDBJ databases">
        <title>Novel species in genus Dyadobacter.</title>
        <authorList>
            <person name="Ma C."/>
        </authorList>
    </citation>
    <scope>NUCLEOTIDE SEQUENCE</scope>
    <source>
        <strain evidence="2">CY357</strain>
    </source>
</reference>
<proteinExistence type="predicted"/>
<dbReference type="GO" id="GO:0016747">
    <property type="term" value="F:acyltransferase activity, transferring groups other than amino-acyl groups"/>
    <property type="evidence" value="ECO:0007669"/>
    <property type="project" value="InterPro"/>
</dbReference>
<dbReference type="Pfam" id="PF13673">
    <property type="entry name" value="Acetyltransf_10"/>
    <property type="match status" value="1"/>
</dbReference>
<keyword evidence="2" id="KW-0012">Acyltransferase</keyword>
<accession>A0A9X1QJ68</accession>
<organism evidence="2 3">
    <name type="scientific">Dyadobacter chenhuakuii</name>
    <dbReference type="NCBI Taxonomy" id="2909339"/>
    <lineage>
        <taxon>Bacteria</taxon>
        <taxon>Pseudomonadati</taxon>
        <taxon>Bacteroidota</taxon>
        <taxon>Cytophagia</taxon>
        <taxon>Cytophagales</taxon>
        <taxon>Spirosomataceae</taxon>
        <taxon>Dyadobacter</taxon>
    </lineage>
</organism>
<dbReference type="InterPro" id="IPR000182">
    <property type="entry name" value="GNAT_dom"/>
</dbReference>
<dbReference type="InterPro" id="IPR016181">
    <property type="entry name" value="Acyl_CoA_acyltransferase"/>
</dbReference>
<dbReference type="SUPFAM" id="SSF55729">
    <property type="entry name" value="Acyl-CoA N-acyltransferases (Nat)"/>
    <property type="match status" value="1"/>
</dbReference>
<dbReference type="EMBL" id="JAKFFV010000012">
    <property type="protein sequence ID" value="MCF2500674.1"/>
    <property type="molecule type" value="Genomic_DNA"/>
</dbReference>
<dbReference type="Gene3D" id="3.40.630.30">
    <property type="match status" value="1"/>
</dbReference>
<evidence type="ECO:0000313" key="3">
    <source>
        <dbReference type="Proteomes" id="UP001139411"/>
    </source>
</evidence>
<feature type="domain" description="N-acetyltransferase" evidence="1">
    <location>
        <begin position="10"/>
        <end position="152"/>
    </location>
</feature>
<comment type="caution">
    <text evidence="2">The sequence shown here is derived from an EMBL/GenBank/DDBJ whole genome shotgun (WGS) entry which is preliminary data.</text>
</comment>
<keyword evidence="2" id="KW-0808">Transferase</keyword>
<gene>
    <name evidence="2" type="ORF">L0661_20305</name>
</gene>
<dbReference type="Proteomes" id="UP001139411">
    <property type="component" value="Unassembled WGS sequence"/>
</dbReference>
<dbReference type="RefSeq" id="WP_235179000.1">
    <property type="nucleotide sequence ID" value="NZ_JAKFFV010000012.1"/>
</dbReference>
<dbReference type="AlphaFoldDB" id="A0A9X1QJ68"/>